<dbReference type="GO" id="GO:0005524">
    <property type="term" value="F:ATP binding"/>
    <property type="evidence" value="ECO:0007669"/>
    <property type="project" value="UniProtKB-KW"/>
</dbReference>
<evidence type="ECO:0000313" key="15">
    <source>
        <dbReference type="EMBL" id="SDC42210.1"/>
    </source>
</evidence>
<comment type="similarity">
    <text evidence="8 9">Belongs to the polyphosphate kinase 1 (PPK1) family.</text>
</comment>
<dbReference type="PANTHER" id="PTHR30218">
    <property type="entry name" value="POLYPHOSPHATE KINASE"/>
    <property type="match status" value="1"/>
</dbReference>
<dbReference type="NCBIfam" id="TIGR03705">
    <property type="entry name" value="poly_P_kin"/>
    <property type="match status" value="1"/>
</dbReference>
<evidence type="ECO:0000313" key="16">
    <source>
        <dbReference type="Proteomes" id="UP000198943"/>
    </source>
</evidence>
<feature type="domain" description="Polyphosphate kinase N-terminal" evidence="12">
    <location>
        <begin position="74"/>
        <end position="175"/>
    </location>
</feature>
<dbReference type="NCBIfam" id="NF003917">
    <property type="entry name" value="PRK05443.1-1"/>
    <property type="match status" value="1"/>
</dbReference>
<evidence type="ECO:0000256" key="2">
    <source>
        <dbReference type="ARBA" id="ARBA00022679"/>
    </source>
</evidence>
<dbReference type="InterPro" id="IPR036832">
    <property type="entry name" value="PPK_N_dom_sf"/>
</dbReference>
<dbReference type="Pfam" id="PF02503">
    <property type="entry name" value="PP_kinase"/>
    <property type="match status" value="1"/>
</dbReference>
<proteinExistence type="inferred from homology"/>
<feature type="domain" description="Polyphosphate kinase middle" evidence="11">
    <location>
        <begin position="190"/>
        <end position="365"/>
    </location>
</feature>
<dbReference type="PANTHER" id="PTHR30218:SF0">
    <property type="entry name" value="POLYPHOSPHATE KINASE"/>
    <property type="match status" value="1"/>
</dbReference>
<dbReference type="CDD" id="cd09165">
    <property type="entry name" value="PLDc_PaPPK1_C1_like"/>
    <property type="match status" value="1"/>
</dbReference>
<comment type="PTM">
    <text evidence="8 9">An intermediate of this reaction is the autophosphorylated ppk in which a phosphate is covalently linked to a histidine residue through a N-P bond.</text>
</comment>
<evidence type="ECO:0000256" key="7">
    <source>
        <dbReference type="ARBA" id="ARBA00022842"/>
    </source>
</evidence>
<feature type="binding site" evidence="8">
    <location>
        <position position="529"/>
    </location>
    <ligand>
        <name>ATP</name>
        <dbReference type="ChEBI" id="CHEBI:30616"/>
    </ligand>
</feature>
<dbReference type="NCBIfam" id="NF003918">
    <property type="entry name" value="PRK05443.1-2"/>
    <property type="match status" value="1"/>
</dbReference>
<dbReference type="SUPFAM" id="SSF140356">
    <property type="entry name" value="PPK N-terminal domain-like"/>
    <property type="match status" value="1"/>
</dbReference>
<dbReference type="NCBIfam" id="NF003920">
    <property type="entry name" value="PRK05443.2-1"/>
    <property type="match status" value="1"/>
</dbReference>
<dbReference type="SUPFAM" id="SSF56024">
    <property type="entry name" value="Phospholipase D/nuclease"/>
    <property type="match status" value="2"/>
</dbReference>
<gene>
    <name evidence="8" type="primary">ppk</name>
    <name evidence="15" type="ORF">SAMN04487864_10759</name>
</gene>
<name>A0A1G6LG38_9FIRM</name>
<evidence type="ECO:0000256" key="4">
    <source>
        <dbReference type="ARBA" id="ARBA00022741"/>
    </source>
</evidence>
<feature type="active site" description="Phosphohistidine intermediate" evidence="8">
    <location>
        <position position="496"/>
    </location>
</feature>
<dbReference type="InterPro" id="IPR025198">
    <property type="entry name" value="PPK_N_dom"/>
</dbReference>
<evidence type="ECO:0000256" key="5">
    <source>
        <dbReference type="ARBA" id="ARBA00022777"/>
    </source>
</evidence>
<evidence type="ECO:0000259" key="13">
    <source>
        <dbReference type="Pfam" id="PF13090"/>
    </source>
</evidence>
<dbReference type="RefSeq" id="WP_093730252.1">
    <property type="nucleotide sequence ID" value="NZ_FMYW01000007.1"/>
</dbReference>
<protein>
    <recommendedName>
        <fullName evidence="8 9">Polyphosphate kinase</fullName>
        <ecNumber evidence="8 9">2.7.4.1</ecNumber>
    </recommendedName>
    <alternativeName>
        <fullName evidence="8">ATP-polyphosphate phosphotransferase</fullName>
    </alternativeName>
    <alternativeName>
        <fullName evidence="8">Polyphosphoric acid kinase</fullName>
    </alternativeName>
</protein>
<keyword evidence="2 8" id="KW-0808">Transferase</keyword>
<organism evidence="15 16">
    <name type="scientific">Succiniclasticum ruminis</name>
    <dbReference type="NCBI Taxonomy" id="40841"/>
    <lineage>
        <taxon>Bacteria</taxon>
        <taxon>Bacillati</taxon>
        <taxon>Bacillota</taxon>
        <taxon>Negativicutes</taxon>
        <taxon>Acidaminococcales</taxon>
        <taxon>Acidaminococcaceae</taxon>
        <taxon>Succiniclasticum</taxon>
    </lineage>
</organism>
<keyword evidence="3 8" id="KW-0479">Metal-binding</keyword>
<dbReference type="Gene3D" id="1.20.58.310">
    <property type="entry name" value="Polyphosphate kinase N-terminal domain"/>
    <property type="match status" value="1"/>
</dbReference>
<feature type="binding site" evidence="8">
    <location>
        <position position="436"/>
    </location>
    <ligand>
        <name>Mg(2+)</name>
        <dbReference type="ChEBI" id="CHEBI:18420"/>
    </ligand>
</feature>
<feature type="binding site" evidence="8">
    <location>
        <position position="466"/>
    </location>
    <ligand>
        <name>Mg(2+)</name>
        <dbReference type="ChEBI" id="CHEBI:18420"/>
    </ligand>
</feature>
<dbReference type="Pfam" id="PF13089">
    <property type="entry name" value="PP_kinase_N"/>
    <property type="match status" value="1"/>
</dbReference>
<dbReference type="InterPro" id="IPR024953">
    <property type="entry name" value="PP_kinase_middle"/>
</dbReference>
<dbReference type="InterPro" id="IPR041108">
    <property type="entry name" value="PP_kinase_C_1"/>
</dbReference>
<dbReference type="InterPro" id="IPR036830">
    <property type="entry name" value="PP_kinase_middle_dom_sf"/>
</dbReference>
<keyword evidence="4 8" id="KW-0547">Nucleotide-binding</keyword>
<feature type="binding site" evidence="8">
    <location>
        <position position="653"/>
    </location>
    <ligand>
        <name>ATP</name>
        <dbReference type="ChEBI" id="CHEBI:30616"/>
    </ligand>
</feature>
<keyword evidence="7 8" id="KW-0460">Magnesium</keyword>
<evidence type="ECO:0000256" key="6">
    <source>
        <dbReference type="ARBA" id="ARBA00022840"/>
    </source>
</evidence>
<dbReference type="FunFam" id="3.30.870.10:FF:000001">
    <property type="entry name" value="Polyphosphate kinase"/>
    <property type="match status" value="1"/>
</dbReference>
<dbReference type="InterPro" id="IPR025200">
    <property type="entry name" value="PPK_C_dom2"/>
</dbReference>
<feature type="binding site" evidence="8">
    <location>
        <position position="112"/>
    </location>
    <ligand>
        <name>ATP</name>
        <dbReference type="ChEBI" id="CHEBI:30616"/>
    </ligand>
</feature>
<reference evidence="16" key="1">
    <citation type="submission" date="2016-10" db="EMBL/GenBank/DDBJ databases">
        <authorList>
            <person name="Varghese N."/>
            <person name="Submissions S."/>
        </authorList>
    </citation>
    <scope>NUCLEOTIDE SEQUENCE [LARGE SCALE GENOMIC DNA]</scope>
    <source>
        <strain evidence="16">DSM 11005</strain>
    </source>
</reference>
<keyword evidence="6 8" id="KW-0067">ATP-binding</keyword>
<feature type="domain" description="Polyphosphate kinase C-terminal" evidence="14">
    <location>
        <begin position="392"/>
        <end position="557"/>
    </location>
</feature>
<keyword evidence="16" id="KW-1185">Reference proteome</keyword>
<feature type="region of interest" description="Disordered" evidence="10">
    <location>
        <begin position="750"/>
        <end position="769"/>
    </location>
</feature>
<dbReference type="OrthoDB" id="9761456at2"/>
<dbReference type="CDD" id="cd09168">
    <property type="entry name" value="PLDc_PaPPK1_C2_like"/>
    <property type="match status" value="1"/>
</dbReference>
<evidence type="ECO:0000256" key="10">
    <source>
        <dbReference type="SAM" id="MobiDB-lite"/>
    </source>
</evidence>
<comment type="function">
    <text evidence="8 9">Catalyzes the reversible transfer of the terminal phosphate of ATP to form a long-chain polyphosphate (polyP).</text>
</comment>
<dbReference type="GO" id="GO:0046872">
    <property type="term" value="F:metal ion binding"/>
    <property type="evidence" value="ECO:0007669"/>
    <property type="project" value="UniProtKB-KW"/>
</dbReference>
<feature type="binding site" evidence="8">
    <location>
        <position position="625"/>
    </location>
    <ligand>
        <name>ATP</name>
        <dbReference type="ChEBI" id="CHEBI:30616"/>
    </ligand>
</feature>
<accession>A0A1G6LG38</accession>
<dbReference type="GO" id="GO:0006799">
    <property type="term" value="P:polyphosphate biosynthetic process"/>
    <property type="evidence" value="ECO:0007669"/>
    <property type="project" value="UniProtKB-UniRule"/>
</dbReference>
<dbReference type="AlphaFoldDB" id="A0A1G6LG38"/>
<dbReference type="Gene3D" id="3.30.1840.10">
    <property type="entry name" value="Polyphosphate kinase middle domain"/>
    <property type="match status" value="1"/>
</dbReference>
<dbReference type="NCBIfam" id="NF003921">
    <property type="entry name" value="PRK05443.2-2"/>
    <property type="match status" value="1"/>
</dbReference>
<dbReference type="PIRSF" id="PIRSF015589">
    <property type="entry name" value="PP_kinase"/>
    <property type="match status" value="1"/>
</dbReference>
<dbReference type="Pfam" id="PF13090">
    <property type="entry name" value="PP_kinase_C"/>
    <property type="match status" value="1"/>
</dbReference>
<evidence type="ECO:0000256" key="9">
    <source>
        <dbReference type="RuleBase" id="RU003800"/>
    </source>
</evidence>
<evidence type="ECO:0000256" key="1">
    <source>
        <dbReference type="ARBA" id="ARBA00022553"/>
    </source>
</evidence>
<dbReference type="EMBL" id="FMYW01000007">
    <property type="protein sequence ID" value="SDC42210.1"/>
    <property type="molecule type" value="Genomic_DNA"/>
</dbReference>
<dbReference type="Proteomes" id="UP000198943">
    <property type="component" value="Unassembled WGS sequence"/>
</dbReference>
<evidence type="ECO:0000256" key="3">
    <source>
        <dbReference type="ARBA" id="ARBA00022723"/>
    </source>
</evidence>
<comment type="catalytic activity">
    <reaction evidence="8 9">
        <text>[phosphate](n) + ATP = [phosphate](n+1) + ADP</text>
        <dbReference type="Rhea" id="RHEA:19573"/>
        <dbReference type="Rhea" id="RHEA-COMP:9859"/>
        <dbReference type="Rhea" id="RHEA-COMP:14280"/>
        <dbReference type="ChEBI" id="CHEBI:16838"/>
        <dbReference type="ChEBI" id="CHEBI:30616"/>
        <dbReference type="ChEBI" id="CHEBI:456216"/>
        <dbReference type="EC" id="2.7.4.1"/>
    </reaction>
</comment>
<sequence>MSESKNKTGIKTKRNVVAAEKKTATAVKKAAAVVKKRIKNAAAGVSALEKTADKTAAAKAVKVSKADLKRPEYFFNRELSWLKFNLRVLREAEVKTTPILERLKFIAITSSNLDEFFMVRVAGLWDQYENGVTSKDPSGLTVREQLRMISQAAHEQMKLESKILTDVLEDLKKAGGPQIKTIEECSDEGKEWLENYYQEVVYPVLTPMAVDASRPFPFLGNKTLNLAVQLITVDGEESMSVVQVPSLLPRLIEIPVEEKRTFIYLEELITIHCKYLFRGCQILDVVPFRLTRDSDLDVDEDDIEDLLREIEKSLRQRKRGAARRLEIAKTGNNSIKKFLEDNLDLTDEEIYEISGPLDATCFFKFVSLDKMWPWLHEPFVPQRPKDLPEYDNLFDRLKEKDILLFHPYESFDPVVKFVSDAANDPKVLAIKQTLYRVSGNSPIVAALARAAENGKQVTVLVELKARFDEENNILWARRLEKAGAHVIYGLVGLKTHAKIILVVRQEPDGIKRYVHLGTGNYNDSTAKLYTDMGLMTANDQFGSDASAFFNLLSGYSKAPVWNKLVMAPIGLREKIYELVDNEIRIVKEGGEGHIIAKMNSLLDQPVIQKLYEASMAGVEIELIVRGICTLRPGLEGISDNITVRSIVGRQLEHSRIFWFANNGDEQLFMSSADWMPRNLNDRVELFFPVETEEHIKRIKSILQLYLEDNVGAHMMQSNGNYRRVVAGKGKEISSQSLLYEQAQLAAAENMEKIPMEQRLRPAPRQEDEE</sequence>
<dbReference type="GO" id="GO:0008976">
    <property type="term" value="F:polyphosphate kinase activity"/>
    <property type="evidence" value="ECO:0007669"/>
    <property type="project" value="UniProtKB-UniRule"/>
</dbReference>
<dbReference type="SUPFAM" id="SSF143724">
    <property type="entry name" value="PHP14-like"/>
    <property type="match status" value="1"/>
</dbReference>
<comment type="cofactor">
    <cofactor evidence="8">
        <name>Mg(2+)</name>
        <dbReference type="ChEBI" id="CHEBI:18420"/>
    </cofactor>
</comment>
<feature type="domain" description="Polyphosphate kinase C-terminal" evidence="13">
    <location>
        <begin position="564"/>
        <end position="735"/>
    </location>
</feature>
<evidence type="ECO:0000259" key="12">
    <source>
        <dbReference type="Pfam" id="PF13089"/>
    </source>
</evidence>
<dbReference type="EC" id="2.7.4.1" evidence="8 9"/>
<evidence type="ECO:0000259" key="11">
    <source>
        <dbReference type="Pfam" id="PF02503"/>
    </source>
</evidence>
<dbReference type="GO" id="GO:0009358">
    <property type="term" value="C:polyphosphate kinase complex"/>
    <property type="evidence" value="ECO:0007669"/>
    <property type="project" value="InterPro"/>
</dbReference>
<evidence type="ECO:0000259" key="14">
    <source>
        <dbReference type="Pfam" id="PF17941"/>
    </source>
</evidence>
<keyword evidence="1 8" id="KW-0597">Phosphoprotein</keyword>
<evidence type="ECO:0000256" key="8">
    <source>
        <dbReference type="HAMAP-Rule" id="MF_00347"/>
    </source>
</evidence>
<dbReference type="InterPro" id="IPR003414">
    <property type="entry name" value="PP_kinase"/>
</dbReference>
<dbReference type="Pfam" id="PF17941">
    <property type="entry name" value="PP_kinase_C_1"/>
    <property type="match status" value="1"/>
</dbReference>
<dbReference type="Gene3D" id="3.30.870.10">
    <property type="entry name" value="Endonuclease Chain A"/>
    <property type="match status" value="2"/>
</dbReference>
<keyword evidence="5 8" id="KW-0418">Kinase</keyword>
<dbReference type="HAMAP" id="MF_00347">
    <property type="entry name" value="Polyphosphate_kinase"/>
    <property type="match status" value="1"/>
</dbReference>